<reference evidence="1 2" key="1">
    <citation type="submission" date="2022-03" db="EMBL/GenBank/DDBJ databases">
        <authorList>
            <person name="Nunn A."/>
            <person name="Chopra R."/>
            <person name="Nunn A."/>
            <person name="Contreras Garrido A."/>
        </authorList>
    </citation>
    <scope>NUCLEOTIDE SEQUENCE [LARGE SCALE GENOMIC DNA]</scope>
</reference>
<gene>
    <name evidence="1" type="ORF">TAV2_LOCUS2004</name>
</gene>
<evidence type="ECO:0000313" key="1">
    <source>
        <dbReference type="EMBL" id="CAH2035408.1"/>
    </source>
</evidence>
<protein>
    <submittedName>
        <fullName evidence="1">Uncharacterized protein</fullName>
    </submittedName>
</protein>
<keyword evidence="2" id="KW-1185">Reference proteome</keyword>
<dbReference type="EMBL" id="OU466857">
    <property type="protein sequence ID" value="CAH2035408.1"/>
    <property type="molecule type" value="Genomic_DNA"/>
</dbReference>
<sequence>MGVCLIRLRTLISAWNTKRRIELIAYILVLCNLKKQLCIDQLLNSKTLTSGGDSEGKGQFQEALRRIQAY</sequence>
<organism evidence="1 2">
    <name type="scientific">Thlaspi arvense</name>
    <name type="common">Field penny-cress</name>
    <dbReference type="NCBI Taxonomy" id="13288"/>
    <lineage>
        <taxon>Eukaryota</taxon>
        <taxon>Viridiplantae</taxon>
        <taxon>Streptophyta</taxon>
        <taxon>Embryophyta</taxon>
        <taxon>Tracheophyta</taxon>
        <taxon>Spermatophyta</taxon>
        <taxon>Magnoliopsida</taxon>
        <taxon>eudicotyledons</taxon>
        <taxon>Gunneridae</taxon>
        <taxon>Pentapetalae</taxon>
        <taxon>rosids</taxon>
        <taxon>malvids</taxon>
        <taxon>Brassicales</taxon>
        <taxon>Brassicaceae</taxon>
        <taxon>Thlaspideae</taxon>
        <taxon>Thlaspi</taxon>
    </lineage>
</organism>
<proteinExistence type="predicted"/>
<dbReference type="Proteomes" id="UP000836841">
    <property type="component" value="Chromosome 1"/>
</dbReference>
<accession>A0AAU9R7T5</accession>
<name>A0AAU9R7T5_THLAR</name>
<dbReference type="AlphaFoldDB" id="A0AAU9R7T5"/>
<evidence type="ECO:0000313" key="2">
    <source>
        <dbReference type="Proteomes" id="UP000836841"/>
    </source>
</evidence>